<evidence type="ECO:0000313" key="1">
    <source>
        <dbReference type="EMBL" id="CAJ2658502.1"/>
    </source>
</evidence>
<keyword evidence="2" id="KW-1185">Reference proteome</keyword>
<organism evidence="1 2">
    <name type="scientific">Trifolium pratense</name>
    <name type="common">Red clover</name>
    <dbReference type="NCBI Taxonomy" id="57577"/>
    <lineage>
        <taxon>Eukaryota</taxon>
        <taxon>Viridiplantae</taxon>
        <taxon>Streptophyta</taxon>
        <taxon>Embryophyta</taxon>
        <taxon>Tracheophyta</taxon>
        <taxon>Spermatophyta</taxon>
        <taxon>Magnoliopsida</taxon>
        <taxon>eudicotyledons</taxon>
        <taxon>Gunneridae</taxon>
        <taxon>Pentapetalae</taxon>
        <taxon>rosids</taxon>
        <taxon>fabids</taxon>
        <taxon>Fabales</taxon>
        <taxon>Fabaceae</taxon>
        <taxon>Papilionoideae</taxon>
        <taxon>50 kb inversion clade</taxon>
        <taxon>NPAAA clade</taxon>
        <taxon>Hologalegina</taxon>
        <taxon>IRL clade</taxon>
        <taxon>Trifolieae</taxon>
        <taxon>Trifolium</taxon>
    </lineage>
</organism>
<evidence type="ECO:0000313" key="2">
    <source>
        <dbReference type="Proteomes" id="UP001177021"/>
    </source>
</evidence>
<proteinExistence type="predicted"/>
<name>A0ACB0KT74_TRIPR</name>
<sequence length="159" mass="18087">MIQDFPSGIPLGLSSGRFVSGTVNWMDYNMDIVSLDLNNETYQEIMQPDYGLGIYSEVTLVVLRDCLSIVAESNTYLDVWLMDEYGNTESWTKLFGIPRSCMGDLESSPNITPLYLSEDDQVLLESRSKRQFELAIYNSRDSTLKTTEIQKINCSMVHD</sequence>
<protein>
    <submittedName>
        <fullName evidence="1">Uncharacterized protein</fullName>
    </submittedName>
</protein>
<dbReference type="EMBL" id="CASHSV030000311">
    <property type="protein sequence ID" value="CAJ2658502.1"/>
    <property type="molecule type" value="Genomic_DNA"/>
</dbReference>
<comment type="caution">
    <text evidence="1">The sequence shown here is derived from an EMBL/GenBank/DDBJ whole genome shotgun (WGS) entry which is preliminary data.</text>
</comment>
<dbReference type="Proteomes" id="UP001177021">
    <property type="component" value="Unassembled WGS sequence"/>
</dbReference>
<accession>A0ACB0KT74</accession>
<gene>
    <name evidence="1" type="ORF">MILVUS5_LOCUS24869</name>
</gene>
<reference evidence="1" key="1">
    <citation type="submission" date="2023-10" db="EMBL/GenBank/DDBJ databases">
        <authorList>
            <person name="Rodriguez Cubillos JULIANA M."/>
            <person name="De Vega J."/>
        </authorList>
    </citation>
    <scope>NUCLEOTIDE SEQUENCE</scope>
</reference>